<keyword evidence="2" id="KW-1185">Reference proteome</keyword>
<protein>
    <submittedName>
        <fullName evidence="1">Uncharacterized protein</fullName>
    </submittedName>
</protein>
<gene>
    <name evidence="1" type="ORF">FEM54_15795</name>
</gene>
<evidence type="ECO:0000313" key="2">
    <source>
        <dbReference type="Proteomes" id="UP000304941"/>
    </source>
</evidence>
<feature type="non-terminal residue" evidence="1">
    <location>
        <position position="1"/>
    </location>
</feature>
<proteinExistence type="predicted"/>
<dbReference type="EMBL" id="VBVZ01000216">
    <property type="protein sequence ID" value="TLG90857.1"/>
    <property type="molecule type" value="Genomic_DNA"/>
</dbReference>
<comment type="caution">
    <text evidence="1">The sequence shown here is derived from an EMBL/GenBank/DDBJ whole genome shotgun (WGS) entry which is preliminary data.</text>
</comment>
<name>A0ABY2U8Y6_9PSED</name>
<reference evidence="1 2" key="1">
    <citation type="submission" date="2019-05" db="EMBL/GenBank/DDBJ databases">
        <title>Pseudomonas edaphica sp. nov., isolated from rhizospheric soil of Cistus ladanifer L. in Spain.</title>
        <authorList>
            <person name="Peix A."/>
        </authorList>
    </citation>
    <scope>NUCLEOTIDE SEQUENCE [LARGE SCALE GENOMIC DNA]</scope>
    <source>
        <strain evidence="1 2">RD25</strain>
    </source>
</reference>
<organism evidence="1 2">
    <name type="scientific">Pseudomonas edaphica</name>
    <dbReference type="NCBI Taxonomy" id="2006980"/>
    <lineage>
        <taxon>Bacteria</taxon>
        <taxon>Pseudomonadati</taxon>
        <taxon>Pseudomonadota</taxon>
        <taxon>Gammaproteobacteria</taxon>
        <taxon>Pseudomonadales</taxon>
        <taxon>Pseudomonadaceae</taxon>
        <taxon>Pseudomonas</taxon>
    </lineage>
</organism>
<evidence type="ECO:0000313" key="1">
    <source>
        <dbReference type="EMBL" id="TLG90857.1"/>
    </source>
</evidence>
<sequence>PDPCGSGLARDNGLSVRNYLADTPQSRASPLPQGSGAVRQVAIRHAPCSTATEANGPCETSATEWPVVRQRELNQAPVVNDCMFLSGGNAPWTILFRSSLTPSRPPTAST</sequence>
<dbReference type="Proteomes" id="UP000304941">
    <property type="component" value="Unassembled WGS sequence"/>
</dbReference>
<accession>A0ABY2U8Y6</accession>